<dbReference type="Pfam" id="PF02738">
    <property type="entry name" value="MoCoBD_1"/>
    <property type="match status" value="1"/>
</dbReference>
<comment type="caution">
    <text evidence="18">The sequence shown here is derived from an EMBL/GenBank/DDBJ whole genome shotgun (WGS) entry which is preliminary data.</text>
</comment>
<dbReference type="Pfam" id="PF00111">
    <property type="entry name" value="Fer2"/>
    <property type="match status" value="1"/>
</dbReference>
<dbReference type="Pfam" id="PF20256">
    <property type="entry name" value="MoCoBD_2"/>
    <property type="match status" value="1"/>
</dbReference>
<feature type="binding site" evidence="14">
    <location>
        <position position="149"/>
    </location>
    <ligand>
        <name>[2Fe-2S] cluster</name>
        <dbReference type="ChEBI" id="CHEBI:190135"/>
        <label>2</label>
    </ligand>
</feature>
<dbReference type="InterPro" id="IPR005107">
    <property type="entry name" value="CO_DH_flav_C"/>
</dbReference>
<dbReference type="Pfam" id="PF01799">
    <property type="entry name" value="Fer2_2"/>
    <property type="match status" value="1"/>
</dbReference>
<name>A0AAW1TE65_9CHLO</name>
<dbReference type="PANTHER" id="PTHR45444:SF3">
    <property type="entry name" value="XANTHINE DEHYDROGENASE"/>
    <property type="match status" value="1"/>
</dbReference>
<feature type="binding site" evidence="14">
    <location>
        <position position="50"/>
    </location>
    <ligand>
        <name>[2Fe-2S] cluster</name>
        <dbReference type="ChEBI" id="CHEBI:190135"/>
        <label>1</label>
    </ligand>
</feature>
<feature type="active site" description="Proton acceptor" evidence="12">
    <location>
        <position position="1348"/>
    </location>
</feature>
<keyword evidence="7 13" id="KW-0274">FAD</keyword>
<reference evidence="18 19" key="1">
    <citation type="journal article" date="2024" name="Nat. Commun.">
        <title>Phylogenomics reveals the evolutionary origins of lichenization in chlorophyte algae.</title>
        <authorList>
            <person name="Puginier C."/>
            <person name="Libourel C."/>
            <person name="Otte J."/>
            <person name="Skaloud P."/>
            <person name="Haon M."/>
            <person name="Grisel S."/>
            <person name="Petersen M."/>
            <person name="Berrin J.G."/>
            <person name="Delaux P.M."/>
            <person name="Dal Grande F."/>
            <person name="Keller J."/>
        </authorList>
    </citation>
    <scope>NUCLEOTIDE SEQUENCE [LARGE SCALE GENOMIC DNA]</scope>
    <source>
        <strain evidence="18 19">SAG 2523</strain>
    </source>
</reference>
<feature type="domain" description="2Fe-2S ferredoxin-type" evidence="16">
    <location>
        <begin position="8"/>
        <end position="91"/>
    </location>
</feature>
<feature type="binding site" evidence="13">
    <location>
        <position position="420"/>
    </location>
    <ligand>
        <name>FAD</name>
        <dbReference type="ChEBI" id="CHEBI:57692"/>
    </ligand>
</feature>
<evidence type="ECO:0000259" key="16">
    <source>
        <dbReference type="PROSITE" id="PS51085"/>
    </source>
</evidence>
<feature type="region of interest" description="Disordered" evidence="15">
    <location>
        <begin position="1308"/>
        <end position="1341"/>
    </location>
</feature>
<keyword evidence="3 14" id="KW-0500">Molybdenum</keyword>
<dbReference type="Pfam" id="PF03450">
    <property type="entry name" value="CO_deh_flav_C"/>
    <property type="match status" value="1"/>
</dbReference>
<dbReference type="GO" id="GO:0051537">
    <property type="term" value="F:2 iron, 2 sulfur cluster binding"/>
    <property type="evidence" value="ECO:0007669"/>
    <property type="project" value="UniProtKB-KW"/>
</dbReference>
<dbReference type="FunFam" id="3.30.465.10:FF:000004">
    <property type="entry name" value="Xanthine dehydrogenase/oxidase"/>
    <property type="match status" value="1"/>
</dbReference>
<feature type="binding site" evidence="14">
    <location>
        <position position="839"/>
    </location>
    <ligand>
        <name>Mo-molybdopterin</name>
        <dbReference type="ChEBI" id="CHEBI:71302"/>
    </ligand>
    <ligandPart>
        <name>Mo</name>
        <dbReference type="ChEBI" id="CHEBI:28685"/>
    </ligandPart>
</feature>
<dbReference type="Proteomes" id="UP001485043">
    <property type="component" value="Unassembled WGS sequence"/>
</dbReference>
<comment type="cofactor">
    <cofactor evidence="14">
        <name>Mo-molybdopterin</name>
        <dbReference type="ChEBI" id="CHEBI:71302"/>
    </cofactor>
    <text evidence="14">Binds 1 Mo-molybdopterin (Mo-MPT) cofactor per subunit.</text>
</comment>
<evidence type="ECO:0000256" key="12">
    <source>
        <dbReference type="PIRSR" id="PIRSR000127-1"/>
    </source>
</evidence>
<evidence type="ECO:0000256" key="9">
    <source>
        <dbReference type="ARBA" id="ARBA00023004"/>
    </source>
</evidence>
<evidence type="ECO:0000256" key="7">
    <source>
        <dbReference type="ARBA" id="ARBA00022827"/>
    </source>
</evidence>
<dbReference type="Gene3D" id="3.90.1170.50">
    <property type="entry name" value="Aldehyde oxidase/xanthine dehydrogenase, a/b hammerhead"/>
    <property type="match status" value="1"/>
</dbReference>
<dbReference type="Gene3D" id="1.10.150.120">
    <property type="entry name" value="[2Fe-2S]-binding domain"/>
    <property type="match status" value="1"/>
</dbReference>
<dbReference type="PIRSF" id="PIRSF000127">
    <property type="entry name" value="Xanthine_DH"/>
    <property type="match status" value="1"/>
</dbReference>
<feature type="domain" description="FAD-binding PCMH-type" evidence="17">
    <location>
        <begin position="289"/>
        <end position="474"/>
    </location>
</feature>
<feature type="binding site" evidence="13">
    <location>
        <position position="464"/>
    </location>
    <ligand>
        <name>FAD</name>
        <dbReference type="ChEBI" id="CHEBI:57692"/>
    </ligand>
</feature>
<feature type="binding site" evidence="14">
    <location>
        <position position="1120"/>
    </location>
    <ligand>
        <name>Mo-molybdopterin</name>
        <dbReference type="ChEBI" id="CHEBI:71302"/>
    </ligand>
    <ligandPart>
        <name>Mo</name>
        <dbReference type="ChEBI" id="CHEBI:28685"/>
    </ligandPart>
</feature>
<dbReference type="SUPFAM" id="SSF55447">
    <property type="entry name" value="CO dehydrogenase flavoprotein C-terminal domain-like"/>
    <property type="match status" value="1"/>
</dbReference>
<dbReference type="SUPFAM" id="SSF54292">
    <property type="entry name" value="2Fe-2S ferredoxin-like"/>
    <property type="match status" value="1"/>
</dbReference>
<dbReference type="Gene3D" id="3.30.465.10">
    <property type="match status" value="1"/>
</dbReference>
<dbReference type="InterPro" id="IPR036318">
    <property type="entry name" value="FAD-bd_PCMH-like_sf"/>
</dbReference>
<feature type="compositionally biased region" description="Low complexity" evidence="15">
    <location>
        <begin position="1311"/>
        <end position="1329"/>
    </location>
</feature>
<dbReference type="InterPro" id="IPR036884">
    <property type="entry name" value="2Fe-2S-bd_dom_sf"/>
</dbReference>
<dbReference type="Pfam" id="PF00941">
    <property type="entry name" value="FAD_binding_5"/>
    <property type="match status" value="1"/>
</dbReference>
<keyword evidence="10 14" id="KW-0411">Iron-sulfur</keyword>
<dbReference type="FunFam" id="3.30.365.10:FF:000001">
    <property type="entry name" value="Xanthine dehydrogenase oxidase"/>
    <property type="match status" value="1"/>
</dbReference>
<dbReference type="InterPro" id="IPR016208">
    <property type="entry name" value="Ald_Oxase/xanthine_DH-like"/>
</dbReference>
<dbReference type="InterPro" id="IPR046867">
    <property type="entry name" value="AldOxase/xan_DH_MoCoBD2"/>
</dbReference>
<evidence type="ECO:0000256" key="5">
    <source>
        <dbReference type="ARBA" id="ARBA00022714"/>
    </source>
</evidence>
<dbReference type="GO" id="GO:0071949">
    <property type="term" value="F:FAD binding"/>
    <property type="evidence" value="ECO:0007669"/>
    <property type="project" value="InterPro"/>
</dbReference>
<dbReference type="Pfam" id="PF01315">
    <property type="entry name" value="Ald_Xan_dh_C"/>
    <property type="match status" value="1"/>
</dbReference>
<feature type="region of interest" description="Disordered" evidence="15">
    <location>
        <begin position="1148"/>
        <end position="1169"/>
    </location>
</feature>
<dbReference type="GO" id="GO:0016491">
    <property type="term" value="F:oxidoreductase activity"/>
    <property type="evidence" value="ECO:0007669"/>
    <property type="project" value="UniProtKB-KW"/>
</dbReference>
<dbReference type="InterPro" id="IPR016167">
    <property type="entry name" value="FAD-bd_PCMH_sub1"/>
</dbReference>
<dbReference type="InterPro" id="IPR036010">
    <property type="entry name" value="2Fe-2S_ferredoxin-like_sf"/>
</dbReference>
<dbReference type="PROSITE" id="PS51085">
    <property type="entry name" value="2FE2S_FER_2"/>
    <property type="match status" value="1"/>
</dbReference>
<evidence type="ECO:0000313" key="18">
    <source>
        <dbReference type="EMBL" id="KAK9866639.1"/>
    </source>
</evidence>
<evidence type="ECO:0000256" key="15">
    <source>
        <dbReference type="SAM" id="MobiDB-lite"/>
    </source>
</evidence>
<feature type="binding site" evidence="14">
    <location>
        <position position="73"/>
    </location>
    <ligand>
        <name>[2Fe-2S] cluster</name>
        <dbReference type="ChEBI" id="CHEBI:190135"/>
        <label>1</label>
    </ligand>
</feature>
<dbReference type="GO" id="GO:0005506">
    <property type="term" value="F:iron ion binding"/>
    <property type="evidence" value="ECO:0007669"/>
    <property type="project" value="InterPro"/>
</dbReference>
<keyword evidence="19" id="KW-1185">Reference proteome</keyword>
<dbReference type="InterPro" id="IPR036856">
    <property type="entry name" value="Ald_Oxase/Xan_DH_a/b_sf"/>
</dbReference>
<dbReference type="InterPro" id="IPR002346">
    <property type="entry name" value="Mopterin_DH_FAD-bd"/>
</dbReference>
<feature type="binding site" evidence="14">
    <location>
        <position position="45"/>
    </location>
    <ligand>
        <name>[2Fe-2S] cluster</name>
        <dbReference type="ChEBI" id="CHEBI:190135"/>
        <label>1</label>
    </ligand>
</feature>
<proteinExistence type="inferred from homology"/>
<gene>
    <name evidence="18" type="ORF">WJX84_012043</name>
</gene>
<dbReference type="PROSITE" id="PS51387">
    <property type="entry name" value="FAD_PCMH"/>
    <property type="match status" value="1"/>
</dbReference>
<evidence type="ECO:0000256" key="6">
    <source>
        <dbReference type="ARBA" id="ARBA00022723"/>
    </source>
</evidence>
<feature type="compositionally biased region" description="Polar residues" evidence="15">
    <location>
        <begin position="249"/>
        <end position="258"/>
    </location>
</feature>
<evidence type="ECO:0000313" key="19">
    <source>
        <dbReference type="Proteomes" id="UP001485043"/>
    </source>
</evidence>
<keyword evidence="5 14" id="KW-0001">2Fe-2S</keyword>
<dbReference type="PROSITE" id="PS00197">
    <property type="entry name" value="2FE2S_FER_1"/>
    <property type="match status" value="1"/>
</dbReference>
<keyword evidence="9 14" id="KW-0408">Iron</keyword>
<evidence type="ECO:0000259" key="17">
    <source>
        <dbReference type="PROSITE" id="PS51387"/>
    </source>
</evidence>
<comment type="similarity">
    <text evidence="2">Belongs to the xanthine dehydrogenase family.</text>
</comment>
<organism evidence="18 19">
    <name type="scientific">Apatococcus fuscideae</name>
    <dbReference type="NCBI Taxonomy" id="2026836"/>
    <lineage>
        <taxon>Eukaryota</taxon>
        <taxon>Viridiplantae</taxon>
        <taxon>Chlorophyta</taxon>
        <taxon>core chlorophytes</taxon>
        <taxon>Trebouxiophyceae</taxon>
        <taxon>Chlorellales</taxon>
        <taxon>Chlorellaceae</taxon>
        <taxon>Apatococcus</taxon>
    </lineage>
</organism>
<dbReference type="InterPro" id="IPR016169">
    <property type="entry name" value="FAD-bd_PCMH_sub2"/>
</dbReference>
<dbReference type="SUPFAM" id="SSF47741">
    <property type="entry name" value="CO dehydrogenase ISP C-domain like"/>
    <property type="match status" value="1"/>
</dbReference>
<dbReference type="InterPro" id="IPR008274">
    <property type="entry name" value="AldOxase/xan_DH_MoCoBD1"/>
</dbReference>
<evidence type="ECO:0000256" key="1">
    <source>
        <dbReference type="ARBA" id="ARBA00001974"/>
    </source>
</evidence>
<dbReference type="SMART" id="SM01092">
    <property type="entry name" value="CO_deh_flav_C"/>
    <property type="match status" value="1"/>
</dbReference>
<protein>
    <recommendedName>
        <fullName evidence="20">Xanthine dehydrogenase</fullName>
    </recommendedName>
</protein>
<evidence type="ECO:0000256" key="11">
    <source>
        <dbReference type="ARBA" id="ARBA00034078"/>
    </source>
</evidence>
<feature type="binding site" evidence="14">
    <location>
        <position position="53"/>
    </location>
    <ligand>
        <name>[2Fe-2S] cluster</name>
        <dbReference type="ChEBI" id="CHEBI:190135"/>
        <label>1</label>
    </ligand>
</feature>
<feature type="region of interest" description="Disordered" evidence="15">
    <location>
        <begin position="237"/>
        <end position="258"/>
    </location>
</feature>
<feature type="region of interest" description="Disordered" evidence="15">
    <location>
        <begin position="180"/>
        <end position="224"/>
    </location>
</feature>
<comment type="cofactor">
    <cofactor evidence="14">
        <name>[2Fe-2S] cluster</name>
        <dbReference type="ChEBI" id="CHEBI:190135"/>
    </cofactor>
    <text evidence="14">Binds 2 [2Fe-2S] clusters.</text>
</comment>
<dbReference type="FunFam" id="3.30.365.10:FF:000003">
    <property type="entry name" value="Aldehyde oxidase 1"/>
    <property type="match status" value="1"/>
</dbReference>
<dbReference type="InterPro" id="IPR006058">
    <property type="entry name" value="2Fe2S_fd_BS"/>
</dbReference>
<dbReference type="Gene3D" id="3.30.390.50">
    <property type="entry name" value="CO dehydrogenase flavoprotein, C-terminal domain"/>
    <property type="match status" value="1"/>
</dbReference>
<feature type="binding site" evidence="13">
    <location>
        <position position="482"/>
    </location>
    <ligand>
        <name>FAD</name>
        <dbReference type="ChEBI" id="CHEBI:57692"/>
    </ligand>
</feature>
<evidence type="ECO:0000256" key="10">
    <source>
        <dbReference type="ARBA" id="ARBA00023014"/>
    </source>
</evidence>
<feature type="binding site" evidence="14">
    <location>
        <position position="953"/>
    </location>
    <ligand>
        <name>Mo-molybdopterin</name>
        <dbReference type="ChEBI" id="CHEBI:71302"/>
    </ligand>
    <ligandPart>
        <name>Mo</name>
        <dbReference type="ChEBI" id="CHEBI:28685"/>
    </ligandPart>
</feature>
<dbReference type="Gene3D" id="3.10.20.30">
    <property type="match status" value="1"/>
</dbReference>
<evidence type="ECO:0000256" key="2">
    <source>
        <dbReference type="ARBA" id="ARBA00006849"/>
    </source>
</evidence>
<evidence type="ECO:0000256" key="8">
    <source>
        <dbReference type="ARBA" id="ARBA00023002"/>
    </source>
</evidence>
<dbReference type="InterPro" id="IPR000674">
    <property type="entry name" value="Ald_Oxase/Xan_DH_a/b"/>
</dbReference>
<evidence type="ECO:0000256" key="3">
    <source>
        <dbReference type="ARBA" id="ARBA00022505"/>
    </source>
</evidence>
<dbReference type="SUPFAM" id="SSF56176">
    <property type="entry name" value="FAD-binding/transporter-associated domain-like"/>
    <property type="match status" value="1"/>
</dbReference>
<feature type="compositionally biased region" description="Polar residues" evidence="15">
    <location>
        <begin position="180"/>
        <end position="192"/>
    </location>
</feature>
<evidence type="ECO:0000256" key="14">
    <source>
        <dbReference type="PIRSR" id="PIRSR000127-3"/>
    </source>
</evidence>
<dbReference type="InterPro" id="IPR037165">
    <property type="entry name" value="AldOxase/xan_DH_Mopterin-bd_sf"/>
</dbReference>
<evidence type="ECO:0000256" key="4">
    <source>
        <dbReference type="ARBA" id="ARBA00022630"/>
    </source>
</evidence>
<dbReference type="InterPro" id="IPR012675">
    <property type="entry name" value="Beta-grasp_dom_sf"/>
</dbReference>
<dbReference type="InterPro" id="IPR016166">
    <property type="entry name" value="FAD-bd_PCMH"/>
</dbReference>
<dbReference type="InterPro" id="IPR001041">
    <property type="entry name" value="2Fe-2S_ferredoxin-type"/>
</dbReference>
<dbReference type="SUPFAM" id="SSF56003">
    <property type="entry name" value="Molybdenum cofactor-binding domain"/>
    <property type="match status" value="1"/>
</dbReference>
<keyword evidence="4" id="KW-0285">Flavoprotein</keyword>
<keyword evidence="8" id="KW-0560">Oxidoreductase</keyword>
<dbReference type="EMBL" id="JALJOV010000145">
    <property type="protein sequence ID" value="KAK9866639.1"/>
    <property type="molecule type" value="Genomic_DNA"/>
</dbReference>
<feature type="binding site" evidence="14">
    <location>
        <position position="808"/>
    </location>
    <ligand>
        <name>Mo-molybdopterin</name>
        <dbReference type="ChEBI" id="CHEBI:71302"/>
    </ligand>
    <ligandPart>
        <name>Mo</name>
        <dbReference type="ChEBI" id="CHEBI:28685"/>
    </ligandPart>
</feature>
<sequence>MVGLPDKMPICYVNGKRRILPRGQAELTLLEYLRDEGLTGTKLGCGEGVCGACTVMVSDLHQGELRHRSVNACLFPLYAADGKHIVTIEGVGSLKAGLHPVQQRLATLHGSQCGFCTPGFVMAMYALLRATNGRPSEQQIAVSLAGNLCRCTGYRPIVDAFKVFAHVPAKAYTDDSIQAQESPAANGHNTPHLSEDGFPGFKRPLAQTEQSQASSKKVCPSTGRPCDCSGSEPPAFNGHTAATGASAEVQHSNTSSKVPSAAEQANLRGFSEPIFPAELRSYQAQDLCLVGLECTWLRPVSLAKLLEARQQHPDARLVAGHNEVGIERKYNQTTPPLLISISEVPELSQIQVGKTAVLVGATVTLTQLLDLCSHLIARRPAHETRCFSALSNQLQHFSGNQVRNMATLGGNIVNASPISDINAIMMAIGASYELVGSDGSRTALLPQDFLMGFRKTKLQPGETLLQVSIPFTSQHEFVAEYKQSHKREDCLAVGNAGFYAQLQSSDGGWSIERARISLGGVGPFTQLAPQAAQAMQQQPWSRATLDRTLAALSKDVNQVSGTQGWRLNMHQAAIASFLFRFFLSVSVQLEAEVPGSAPLFGPSELSGAPADLPSDGLSKGAQLFPLASPEAIVGHPTMHMAARSQTTGEAQFAGDIKLVGMHHAALVTSTRPHARLVSVDASAALQMEGVSSFCDARTMGGPGENAATSTATGLQHQQQHNYSNAAGHMKQDEEVFASSEVHTVGQVIGMGPENKVQVGDIDAWLHKCDHMLEGSVVVGAQEHFYMEPQVSVVQPQENDELIIHASTQSATAYQHDIARSLGLPSHKVVCHVKRVGGAFGGKETRFIPITAAAAVAARELGRPVRIALERHEDMAISGHRHPFLIKYKVGYNKDGEVKAVDAEAFCNGGWCLDMSQAVIGKALLHADNAYRVPHLRFTGRICRTHTVSNTSMRGLGGPQIMLAIESILDRVATELQLPQERVRSLNMYQPGEKAVCGQAVEAGQLRACWDKTLETSSFPERSAQVALFNQGSRWRKRGICTIPVKFGVGFAGKFMNQGGALVHIYMDGTVLVTTGGIEMGQGLHTKCCMVAAQELGIPLDRVHIAETATDKVPNTSPSAASASSDLYCMAVIDACSQLRDRLAPFRQAKAAHTADGQQESGSGAQKPPSFPEAVRAAYMAMVDLSARGFHAVTQVTGLGGDMPFKYWTYGAAATEVELDVLTGAHKVLRADIVMDLGQPLNPALDIGQIEGAYVQGLGMTCKEELVWGDVEHDWLPRGHLQTRGPGSYMIPTVEDIPADLRVTLLEDEPGRAPSSTSPGAAGAGSMSEGKSSEKRPPGLVYSSKNAGEPPFFLGASAFFALKQAVYAARRDAGHPAWIQLDSPASTERVRMSCADHLTSNSTKLPPICC</sequence>
<dbReference type="CDD" id="cd00207">
    <property type="entry name" value="fer2"/>
    <property type="match status" value="1"/>
</dbReference>
<dbReference type="Gene3D" id="3.30.365.10">
    <property type="entry name" value="Aldehyde oxidase/xanthine dehydrogenase, molybdopterin binding domain"/>
    <property type="match status" value="4"/>
</dbReference>
<feature type="binding site" evidence="13">
    <location>
        <position position="397"/>
    </location>
    <ligand>
        <name>FAD</name>
        <dbReference type="ChEBI" id="CHEBI:57692"/>
    </ligand>
</feature>
<feature type="binding site" evidence="13">
    <location>
        <begin position="317"/>
        <end position="324"/>
    </location>
    <ligand>
        <name>FAD</name>
        <dbReference type="ChEBI" id="CHEBI:57692"/>
    </ligand>
</feature>
<comment type="cofactor">
    <cofactor evidence="1 13">
        <name>FAD</name>
        <dbReference type="ChEBI" id="CHEBI:57692"/>
    </cofactor>
</comment>
<dbReference type="SMART" id="SM01008">
    <property type="entry name" value="Ald_Xan_dh_C"/>
    <property type="match status" value="1"/>
</dbReference>
<comment type="cofactor">
    <cofactor evidence="11">
        <name>[2Fe-2S] cluster</name>
        <dbReference type="ChEBI" id="CHEBI:190135"/>
    </cofactor>
</comment>
<dbReference type="InterPro" id="IPR002888">
    <property type="entry name" value="2Fe-2S-bd"/>
</dbReference>
<dbReference type="PANTHER" id="PTHR45444">
    <property type="entry name" value="XANTHINE DEHYDROGENASE"/>
    <property type="match status" value="1"/>
</dbReference>
<dbReference type="SUPFAM" id="SSF54665">
    <property type="entry name" value="CO dehydrogenase molybdoprotein N-domain-like"/>
    <property type="match status" value="1"/>
</dbReference>
<evidence type="ECO:0000256" key="13">
    <source>
        <dbReference type="PIRSR" id="PIRSR000127-2"/>
    </source>
</evidence>
<evidence type="ECO:0008006" key="20">
    <source>
        <dbReference type="Google" id="ProtNLM"/>
    </source>
</evidence>
<feature type="binding site" evidence="14">
    <location>
        <position position="151"/>
    </location>
    <ligand>
        <name>[2Fe-2S] cluster</name>
        <dbReference type="ChEBI" id="CHEBI:190135"/>
        <label>2</label>
    </ligand>
</feature>
<feature type="binding site" evidence="14">
    <location>
        <position position="113"/>
    </location>
    <ligand>
        <name>[2Fe-2S] cluster</name>
        <dbReference type="ChEBI" id="CHEBI:190135"/>
        <label>2</label>
    </ligand>
</feature>
<feature type="binding site" evidence="13">
    <location>
        <position position="843"/>
    </location>
    <ligand>
        <name>substrate</name>
    </ligand>
</feature>
<dbReference type="FunFam" id="3.30.365.10:FF:000002">
    <property type="entry name" value="Xanthine dehydrogenase oxidase"/>
    <property type="match status" value="1"/>
</dbReference>
<dbReference type="InterPro" id="IPR036683">
    <property type="entry name" value="CO_DH_flav_C_dom_sf"/>
</dbReference>
<dbReference type="Gene3D" id="3.30.43.10">
    <property type="entry name" value="Uridine Diphospho-n-acetylenolpyruvylglucosamine Reductase, domain 2"/>
    <property type="match status" value="1"/>
</dbReference>
<keyword evidence="6 14" id="KW-0479">Metal-binding</keyword>
<accession>A0AAW1TE65</accession>
<feature type="binding site" evidence="14">
    <location>
        <position position="116"/>
    </location>
    <ligand>
        <name>[2Fe-2S] cluster</name>
        <dbReference type="ChEBI" id="CHEBI:190135"/>
        <label>2</label>
    </ligand>
</feature>